<reference evidence="2 3" key="1">
    <citation type="submission" date="2024-01" db="EMBL/GenBank/DDBJ databases">
        <title>The complete chloroplast genome sequence of Lithospermum erythrorhizon: insights into the phylogenetic relationship among Boraginaceae species and the maternal lineages of purple gromwells.</title>
        <authorList>
            <person name="Okada T."/>
            <person name="Watanabe K."/>
        </authorList>
    </citation>
    <scope>NUCLEOTIDE SEQUENCE [LARGE SCALE GENOMIC DNA]</scope>
</reference>
<dbReference type="AlphaFoldDB" id="A0AAV3QMQ3"/>
<keyword evidence="1" id="KW-0732">Signal</keyword>
<accession>A0AAV3QMQ3</accession>
<comment type="caution">
    <text evidence="2">The sequence shown here is derived from an EMBL/GenBank/DDBJ whole genome shotgun (WGS) entry which is preliminary data.</text>
</comment>
<sequence length="114" mass="12169">MASCMAVGKMVSLAIPVLASIYSGSSSSKPLKKRSLREDESVDIDPKHAKWGTTRRPGLVVVSSADIFSTDTKDVETTTLAEPTLSSEVRTEKVDSNESSDCMVTEVADTGDEV</sequence>
<feature type="signal peptide" evidence="1">
    <location>
        <begin position="1"/>
        <end position="19"/>
    </location>
</feature>
<evidence type="ECO:0000313" key="2">
    <source>
        <dbReference type="EMBL" id="GAA0164426.1"/>
    </source>
</evidence>
<name>A0AAV3QMQ3_LITER</name>
<dbReference type="EMBL" id="BAABME010021867">
    <property type="protein sequence ID" value="GAA0164426.1"/>
    <property type="molecule type" value="Genomic_DNA"/>
</dbReference>
<gene>
    <name evidence="2" type="ORF">LIER_39780</name>
</gene>
<dbReference type="Proteomes" id="UP001454036">
    <property type="component" value="Unassembled WGS sequence"/>
</dbReference>
<protein>
    <submittedName>
        <fullName evidence="2">Uncharacterized protein</fullName>
    </submittedName>
</protein>
<feature type="chain" id="PRO_5043685623" evidence="1">
    <location>
        <begin position="20"/>
        <end position="114"/>
    </location>
</feature>
<organism evidence="2 3">
    <name type="scientific">Lithospermum erythrorhizon</name>
    <name type="common">Purple gromwell</name>
    <name type="synonym">Lithospermum officinale var. erythrorhizon</name>
    <dbReference type="NCBI Taxonomy" id="34254"/>
    <lineage>
        <taxon>Eukaryota</taxon>
        <taxon>Viridiplantae</taxon>
        <taxon>Streptophyta</taxon>
        <taxon>Embryophyta</taxon>
        <taxon>Tracheophyta</taxon>
        <taxon>Spermatophyta</taxon>
        <taxon>Magnoliopsida</taxon>
        <taxon>eudicotyledons</taxon>
        <taxon>Gunneridae</taxon>
        <taxon>Pentapetalae</taxon>
        <taxon>asterids</taxon>
        <taxon>lamiids</taxon>
        <taxon>Boraginales</taxon>
        <taxon>Boraginaceae</taxon>
        <taxon>Boraginoideae</taxon>
        <taxon>Lithospermeae</taxon>
        <taxon>Lithospermum</taxon>
    </lineage>
</organism>
<keyword evidence="3" id="KW-1185">Reference proteome</keyword>
<evidence type="ECO:0000256" key="1">
    <source>
        <dbReference type="SAM" id="SignalP"/>
    </source>
</evidence>
<evidence type="ECO:0000313" key="3">
    <source>
        <dbReference type="Proteomes" id="UP001454036"/>
    </source>
</evidence>
<proteinExistence type="predicted"/>